<dbReference type="EMBL" id="ML976616">
    <property type="protein sequence ID" value="KAF1845079.1"/>
    <property type="molecule type" value="Genomic_DNA"/>
</dbReference>
<feature type="region of interest" description="Disordered" evidence="1">
    <location>
        <begin position="510"/>
        <end position="639"/>
    </location>
</feature>
<comment type="caution">
    <text evidence="2">The sequence shown here is derived from an EMBL/GenBank/DDBJ whole genome shotgun (WGS) entry which is preliminary data.</text>
</comment>
<dbReference type="AlphaFoldDB" id="A0A9P4GH08"/>
<dbReference type="RefSeq" id="XP_040787642.1">
    <property type="nucleotide sequence ID" value="XM_040933280.1"/>
</dbReference>
<reference evidence="2" key="1">
    <citation type="submission" date="2020-01" db="EMBL/GenBank/DDBJ databases">
        <authorList>
            <consortium name="DOE Joint Genome Institute"/>
            <person name="Haridas S."/>
            <person name="Albert R."/>
            <person name="Binder M."/>
            <person name="Bloem J."/>
            <person name="Labutti K."/>
            <person name="Salamov A."/>
            <person name="Andreopoulos B."/>
            <person name="Baker S.E."/>
            <person name="Barry K."/>
            <person name="Bills G."/>
            <person name="Bluhm B.H."/>
            <person name="Cannon C."/>
            <person name="Castanera R."/>
            <person name="Culley D.E."/>
            <person name="Daum C."/>
            <person name="Ezra D."/>
            <person name="Gonzalez J.B."/>
            <person name="Henrissat B."/>
            <person name="Kuo A."/>
            <person name="Liang C."/>
            <person name="Lipzen A."/>
            <person name="Lutzoni F."/>
            <person name="Magnuson J."/>
            <person name="Mondo S."/>
            <person name="Nolan M."/>
            <person name="Ohm R."/>
            <person name="Pangilinan J."/>
            <person name="Park H.-J."/>
            <person name="Ramirez L."/>
            <person name="Alfaro M."/>
            <person name="Sun H."/>
            <person name="Tritt A."/>
            <person name="Yoshinaga Y."/>
            <person name="Zwiers L.-H."/>
            <person name="Turgeon B.G."/>
            <person name="Goodwin S.B."/>
            <person name="Spatafora J.W."/>
            <person name="Crous P.W."/>
            <person name="Grigoriev I.V."/>
        </authorList>
    </citation>
    <scope>NUCLEOTIDE SEQUENCE</scope>
    <source>
        <strain evidence="2">CBS 394.84</strain>
    </source>
</reference>
<feature type="region of interest" description="Disordered" evidence="1">
    <location>
        <begin position="469"/>
        <end position="493"/>
    </location>
</feature>
<keyword evidence="3" id="KW-1185">Reference proteome</keyword>
<name>A0A9P4GH08_9PLEO</name>
<feature type="compositionally biased region" description="Polar residues" evidence="1">
    <location>
        <begin position="481"/>
        <end position="492"/>
    </location>
</feature>
<protein>
    <submittedName>
        <fullName evidence="2">Uncharacterized protein</fullName>
    </submittedName>
</protein>
<proteinExistence type="predicted"/>
<evidence type="ECO:0000256" key="1">
    <source>
        <dbReference type="SAM" id="MobiDB-lite"/>
    </source>
</evidence>
<accession>A0A9P4GH08</accession>
<feature type="compositionally biased region" description="Basic and acidic residues" evidence="1">
    <location>
        <begin position="528"/>
        <end position="541"/>
    </location>
</feature>
<evidence type="ECO:0000313" key="3">
    <source>
        <dbReference type="Proteomes" id="UP000800039"/>
    </source>
</evidence>
<feature type="compositionally biased region" description="Polar residues" evidence="1">
    <location>
        <begin position="517"/>
        <end position="527"/>
    </location>
</feature>
<feature type="compositionally biased region" description="Acidic residues" evidence="1">
    <location>
        <begin position="602"/>
        <end position="630"/>
    </location>
</feature>
<feature type="compositionally biased region" description="Low complexity" evidence="1">
    <location>
        <begin position="568"/>
        <end position="590"/>
    </location>
</feature>
<dbReference type="OrthoDB" id="5081713at2759"/>
<evidence type="ECO:0000313" key="2">
    <source>
        <dbReference type="EMBL" id="KAF1845079.1"/>
    </source>
</evidence>
<sequence>MTKNKEKKDITRETLRLHDIHYDEEVYRGRDELTLTQRPDAVILPDHVEAVREALLTFEGLVPHNWERHLLDEFVEHGSEGIGPSWNLQPPGSAIIPKKAYEFGLRSSDFSWAPAHNALKDDEKLAETARQMLADAESGWKLFWRSKLFRNFSDEACKQPGFSPMLDTWSLEEDMLWTEFPSLEPQLSQVKGRTQPKPDLTYSFPILSPAITSLRGFERDEFMQCFSLESLSRLNRNGVLCAPTTGLRRWSHSPEGTKLDTSDLSCFPWAVIEMKKQADVSEASVERCYCQAANAAAAALEFQAQLFEKDSDLRFSELPPVIAFTCIGPLVKVWLMYRTNPVLFIPMQRRMVCIWSTTVQLTWGVTALREIVAHMHIWASRLLKPKVQAWVFQASRHLPQSAPRNESVPKIHFDPPLFSSPEINTPTVVDFNNPITNKRDSPTAHNAPSTCLQRRSLARLRALKSRGKAFSRNPFNAPYAESSTSPSLTPHSDFSGAPSFRLFGHNYPLTSKKPDGISNTPKLTQSCKESKMNENTRDGRSDSGLFQGHKQISQSQNEPEKAKEHGVMSQSSPRSHSASSESSNYSTDSGSDQEGVGLGLESGEESDDSDFNPSDESEYESSQDDSESEADTMNAKPDIKVTKKDVKRWRAASLQTLSGKQIAGMPVLEKYFDRLSRMLQLQMVERALGDGSMKLSAHGDYEENNESDLVELIFYLNGFLGSGPYLSKEAFRSRNARPFIIIALASIYLKNSSVNSHLMWRCLRLTLSVRSGYHCVEILSPHLLHLTEDERDEWGKDEFLKLNEKDQDSAILR</sequence>
<organism evidence="2 3">
    <name type="scientific">Cucurbitaria berberidis CBS 394.84</name>
    <dbReference type="NCBI Taxonomy" id="1168544"/>
    <lineage>
        <taxon>Eukaryota</taxon>
        <taxon>Fungi</taxon>
        <taxon>Dikarya</taxon>
        <taxon>Ascomycota</taxon>
        <taxon>Pezizomycotina</taxon>
        <taxon>Dothideomycetes</taxon>
        <taxon>Pleosporomycetidae</taxon>
        <taxon>Pleosporales</taxon>
        <taxon>Pleosporineae</taxon>
        <taxon>Cucurbitariaceae</taxon>
        <taxon>Cucurbitaria</taxon>
    </lineage>
</organism>
<gene>
    <name evidence="2" type="ORF">K460DRAFT_365983</name>
</gene>
<dbReference type="GeneID" id="63850531"/>
<dbReference type="Proteomes" id="UP000800039">
    <property type="component" value="Unassembled WGS sequence"/>
</dbReference>